<dbReference type="OrthoDB" id="5448848at2"/>
<reference evidence="1 2" key="1">
    <citation type="submission" date="2019-09" db="EMBL/GenBank/DDBJ databases">
        <authorList>
            <person name="Li Y."/>
        </authorList>
    </citation>
    <scope>NUCLEOTIDE SEQUENCE [LARGE SCALE GENOMIC DNA]</scope>
    <source>
        <strain evidence="1 2">L3-3HA</strain>
    </source>
</reference>
<gene>
    <name evidence="1" type="ORF">FJU30_06315</name>
</gene>
<accession>A0A5J5G4V7</accession>
<evidence type="ECO:0000313" key="1">
    <source>
        <dbReference type="EMBL" id="KAA9001894.1"/>
    </source>
</evidence>
<dbReference type="RefSeq" id="WP_150434130.1">
    <property type="nucleotide sequence ID" value="NZ_VYKJ01000002.1"/>
</dbReference>
<sequence length="436" mass="46360">MAKSFLRSGSLDDFLALGENGQPVYASALQLRETLRLRKQLSIADCLAIPQSNEHGDRIDWYAPVDGKVTSWLAASDEQRLSALARLENCQADVADISRQALNSDKAARKLFGALLSKAFQFPGANHVYLVGDQPVITFWGFVNLDKKSRADALECLRPVMRIPEPEIISQPAPPLASPEETPAPVAAADLPPVIEPTPAEAPPPAAPARRAPRWWLVPAAALLVILGIQIAGMVNDHRQRAVSAPAVVSAEKTAPAAEQPLPPPAMPAQLIALAEAPLPLELATPLPPPPPAEPVAVATEESSSSIAPGSELVLHAESVKVGSVSFLNGKWRAVINIKTPLTGRPPSLLYQLKDGAGTVKLVHGDGVTCEANISAGLMKSGNLVINSRYKARCSDGSRYQLPAIACKQGLTGAAECNGRYDARTTFPMTIKRESE</sequence>
<dbReference type="InterPro" id="IPR047774">
    <property type="entry name" value="SrfA-like"/>
</dbReference>
<evidence type="ECO:0008006" key="3">
    <source>
        <dbReference type="Google" id="ProtNLM"/>
    </source>
</evidence>
<dbReference type="Proteomes" id="UP000335415">
    <property type="component" value="Unassembled WGS sequence"/>
</dbReference>
<keyword evidence="2" id="KW-1185">Reference proteome</keyword>
<proteinExistence type="predicted"/>
<name>A0A5J5G4V7_9GAMM</name>
<evidence type="ECO:0000313" key="2">
    <source>
        <dbReference type="Proteomes" id="UP000335415"/>
    </source>
</evidence>
<organism evidence="1 2">
    <name type="scientific">Affinibrenneria salicis</name>
    <dbReference type="NCBI Taxonomy" id="2590031"/>
    <lineage>
        <taxon>Bacteria</taxon>
        <taxon>Pseudomonadati</taxon>
        <taxon>Pseudomonadota</taxon>
        <taxon>Gammaproteobacteria</taxon>
        <taxon>Enterobacterales</taxon>
        <taxon>Pectobacteriaceae</taxon>
        <taxon>Affinibrenneria</taxon>
    </lineage>
</organism>
<dbReference type="EMBL" id="VYKJ01000002">
    <property type="protein sequence ID" value="KAA9001894.1"/>
    <property type="molecule type" value="Genomic_DNA"/>
</dbReference>
<protein>
    <recommendedName>
        <fullName evidence="3">SrfA</fullName>
    </recommendedName>
</protein>
<comment type="caution">
    <text evidence="1">The sequence shown here is derived from an EMBL/GenBank/DDBJ whole genome shotgun (WGS) entry which is preliminary data.</text>
</comment>
<dbReference type="NCBIfam" id="NF040486">
    <property type="entry name" value="SrfA_fam"/>
    <property type="match status" value="1"/>
</dbReference>
<dbReference type="AlphaFoldDB" id="A0A5J5G4V7"/>